<accession>U6L2T2</accession>
<feature type="compositionally biased region" description="Low complexity" evidence="16">
    <location>
        <begin position="961"/>
        <end position="976"/>
    </location>
</feature>
<dbReference type="PROSITE" id="PS00188">
    <property type="entry name" value="BIOTIN"/>
    <property type="match status" value="1"/>
</dbReference>
<dbReference type="PROSITE" id="PS50979">
    <property type="entry name" value="BC"/>
    <property type="match status" value="1"/>
</dbReference>
<feature type="domain" description="Lipoyl-binding" evidence="17">
    <location>
        <begin position="852"/>
        <end position="926"/>
    </location>
</feature>
<dbReference type="PANTHER" id="PTHR45728:SF3">
    <property type="entry name" value="ACETYL-COA CARBOXYLASE"/>
    <property type="match status" value="1"/>
</dbReference>
<keyword evidence="4" id="KW-0436">Ligase</keyword>
<dbReference type="InterPro" id="IPR011761">
    <property type="entry name" value="ATP-grasp"/>
</dbReference>
<evidence type="ECO:0000256" key="9">
    <source>
        <dbReference type="ARBA" id="ARBA00023160"/>
    </source>
</evidence>
<dbReference type="VEuPathDB" id="ToxoDB:ETH2_1026000"/>
<dbReference type="FunFam" id="2.40.50.100:FF:000005">
    <property type="entry name" value="Acetyl-CoA carboxylase 1"/>
    <property type="match status" value="1"/>
</dbReference>
<keyword evidence="3" id="KW-0444">Lipid biosynthesis</keyword>
<evidence type="ECO:0000256" key="2">
    <source>
        <dbReference type="ARBA" id="ARBA00004956"/>
    </source>
</evidence>
<dbReference type="SUPFAM" id="SSF51246">
    <property type="entry name" value="Rudiment single hybrid motif"/>
    <property type="match status" value="1"/>
</dbReference>
<dbReference type="GO" id="GO:0003989">
    <property type="term" value="F:acetyl-CoA carboxylase activity"/>
    <property type="evidence" value="ECO:0007669"/>
    <property type="project" value="UniProtKB-EC"/>
</dbReference>
<dbReference type="Gene3D" id="2.40.50.100">
    <property type="match status" value="1"/>
</dbReference>
<feature type="region of interest" description="Disordered" evidence="16">
    <location>
        <begin position="1578"/>
        <end position="1633"/>
    </location>
</feature>
<evidence type="ECO:0000259" key="21">
    <source>
        <dbReference type="PROSITE" id="PS50989"/>
    </source>
</evidence>
<dbReference type="SUPFAM" id="SSF52440">
    <property type="entry name" value="PreATP-grasp domain"/>
    <property type="match status" value="1"/>
</dbReference>
<evidence type="ECO:0000256" key="14">
    <source>
        <dbReference type="PROSITE-ProRule" id="PRU00409"/>
    </source>
</evidence>
<dbReference type="InterPro" id="IPR005481">
    <property type="entry name" value="BC-like_N"/>
</dbReference>
<feature type="domain" description="Biotin carboxylation" evidence="19">
    <location>
        <begin position="202"/>
        <end position="697"/>
    </location>
</feature>
<dbReference type="GO" id="GO:2001295">
    <property type="term" value="P:malonyl-CoA biosynthetic process"/>
    <property type="evidence" value="ECO:0007669"/>
    <property type="project" value="UniProtKB-UniPathway"/>
</dbReference>
<evidence type="ECO:0000313" key="23">
    <source>
        <dbReference type="Proteomes" id="UP000030747"/>
    </source>
</evidence>
<dbReference type="CDD" id="cd06850">
    <property type="entry name" value="biotinyl_domain"/>
    <property type="match status" value="1"/>
</dbReference>
<dbReference type="EMBL" id="HG675744">
    <property type="protein sequence ID" value="CDJ42909.1"/>
    <property type="molecule type" value="Genomic_DNA"/>
</dbReference>
<dbReference type="InterPro" id="IPR011762">
    <property type="entry name" value="COA_CT_N"/>
</dbReference>
<dbReference type="PROSITE" id="PS50975">
    <property type="entry name" value="ATP_GRASP"/>
    <property type="match status" value="1"/>
</dbReference>
<keyword evidence="8" id="KW-0443">Lipid metabolism</keyword>
<evidence type="ECO:0000256" key="3">
    <source>
        <dbReference type="ARBA" id="ARBA00022516"/>
    </source>
</evidence>
<dbReference type="PROSITE" id="PS50989">
    <property type="entry name" value="COA_CT_CTER"/>
    <property type="match status" value="1"/>
</dbReference>
<dbReference type="Pfam" id="PF08326">
    <property type="entry name" value="ACC_central"/>
    <property type="match status" value="1"/>
</dbReference>
<feature type="region of interest" description="Disordered" evidence="16">
    <location>
        <begin position="147"/>
        <end position="171"/>
    </location>
</feature>
<reference evidence="22" key="2">
    <citation type="submission" date="2013-10" db="EMBL/GenBank/DDBJ databases">
        <authorList>
            <person name="Aslett M."/>
        </authorList>
    </citation>
    <scope>NUCLEOTIDE SEQUENCE [LARGE SCALE GENOMIC DNA]</scope>
    <source>
        <strain evidence="22">Houghton</strain>
    </source>
</reference>
<dbReference type="SUPFAM" id="SSF52096">
    <property type="entry name" value="ClpP/crotonase"/>
    <property type="match status" value="2"/>
</dbReference>
<dbReference type="FunFam" id="3.30.1490.20:FF:000003">
    <property type="entry name" value="acetyl-CoA carboxylase isoform X1"/>
    <property type="match status" value="1"/>
</dbReference>
<dbReference type="Pfam" id="PF00289">
    <property type="entry name" value="Biotin_carb_N"/>
    <property type="match status" value="1"/>
</dbReference>
<feature type="domain" description="CoA carboxyltransferase C-terminal" evidence="21">
    <location>
        <begin position="2030"/>
        <end position="2370"/>
    </location>
</feature>
<dbReference type="SUPFAM" id="SSF51230">
    <property type="entry name" value="Single hybrid motif"/>
    <property type="match status" value="1"/>
</dbReference>
<evidence type="ECO:0000259" key="20">
    <source>
        <dbReference type="PROSITE" id="PS50980"/>
    </source>
</evidence>
<dbReference type="InterPro" id="IPR005482">
    <property type="entry name" value="Biotin_COase_C"/>
</dbReference>
<dbReference type="PROSITE" id="PS00866">
    <property type="entry name" value="CPSASE_1"/>
    <property type="match status" value="1"/>
</dbReference>
<keyword evidence="7 14" id="KW-0067">ATP-binding</keyword>
<dbReference type="InterPro" id="IPR005479">
    <property type="entry name" value="CPAse_ATP-bd"/>
</dbReference>
<evidence type="ECO:0000256" key="8">
    <source>
        <dbReference type="ARBA" id="ARBA00023098"/>
    </source>
</evidence>
<keyword evidence="10" id="KW-0092">Biotin</keyword>
<dbReference type="Gene3D" id="3.30.1490.20">
    <property type="entry name" value="ATP-grasp fold, A domain"/>
    <property type="match status" value="1"/>
</dbReference>
<comment type="catalytic activity">
    <reaction evidence="13">
        <text>N(6)-biotinyl-L-lysyl-[protein] + hydrogencarbonate + ATP = N(6)-carboxybiotinyl-L-lysyl-[protein] + ADP + phosphate + H(+)</text>
        <dbReference type="Rhea" id="RHEA:13501"/>
        <dbReference type="Rhea" id="RHEA-COMP:10505"/>
        <dbReference type="Rhea" id="RHEA-COMP:10506"/>
        <dbReference type="ChEBI" id="CHEBI:15378"/>
        <dbReference type="ChEBI" id="CHEBI:17544"/>
        <dbReference type="ChEBI" id="CHEBI:30616"/>
        <dbReference type="ChEBI" id="CHEBI:43474"/>
        <dbReference type="ChEBI" id="CHEBI:83144"/>
        <dbReference type="ChEBI" id="CHEBI:83145"/>
        <dbReference type="ChEBI" id="CHEBI:456216"/>
        <dbReference type="EC" id="6.3.4.14"/>
    </reaction>
</comment>
<evidence type="ECO:0000256" key="4">
    <source>
        <dbReference type="ARBA" id="ARBA00022598"/>
    </source>
</evidence>
<dbReference type="InterPro" id="IPR000089">
    <property type="entry name" value="Biotin_lipoyl"/>
</dbReference>
<feature type="region of interest" description="Disordered" evidence="16">
    <location>
        <begin position="949"/>
        <end position="976"/>
    </location>
</feature>
<dbReference type="SUPFAM" id="SSF56059">
    <property type="entry name" value="Glutathione synthetase ATP-binding domain-like"/>
    <property type="match status" value="1"/>
</dbReference>
<feature type="domain" description="CoA carboxyltransferase N-terminal" evidence="20">
    <location>
        <begin position="1676"/>
        <end position="2026"/>
    </location>
</feature>
<dbReference type="OMA" id="TEHCKVA"/>
<dbReference type="PROSITE" id="PS50968">
    <property type="entry name" value="BIOTINYL_LIPOYL"/>
    <property type="match status" value="1"/>
</dbReference>
<comment type="cofactor">
    <cofactor evidence="1">
        <name>biotin</name>
        <dbReference type="ChEBI" id="CHEBI:57586"/>
    </cofactor>
</comment>
<gene>
    <name evidence="22" type="ORF">ETH_00009260</name>
</gene>
<protein>
    <submittedName>
        <fullName evidence="22">Acetyl-CoA carboxylase, putative</fullName>
    </submittedName>
</protein>
<dbReference type="SMART" id="SM00878">
    <property type="entry name" value="Biotin_carb_C"/>
    <property type="match status" value="1"/>
</dbReference>
<evidence type="ECO:0000313" key="22">
    <source>
        <dbReference type="EMBL" id="CDJ42909.1"/>
    </source>
</evidence>
<reference evidence="22" key="1">
    <citation type="submission" date="2013-10" db="EMBL/GenBank/DDBJ databases">
        <title>Genomic analysis of the causative agents of coccidiosis in chickens.</title>
        <authorList>
            <person name="Reid A.J."/>
            <person name="Blake D."/>
            <person name="Billington K."/>
            <person name="Browne H."/>
            <person name="Dunn M."/>
            <person name="Hung S."/>
            <person name="Kawahara F."/>
            <person name="Miranda-Saavedra D."/>
            <person name="Mourier T."/>
            <person name="Nagra H."/>
            <person name="Otto T.D."/>
            <person name="Rawlings N."/>
            <person name="Sanchez A."/>
            <person name="Sanders M."/>
            <person name="Subramaniam C."/>
            <person name="Tay Y."/>
            <person name="Dear P."/>
            <person name="Doerig C."/>
            <person name="Gruber A."/>
            <person name="Parkinson J."/>
            <person name="Shirley M."/>
            <person name="Wan K.L."/>
            <person name="Berriman M."/>
            <person name="Tomley F."/>
            <person name="Pain A."/>
        </authorList>
    </citation>
    <scope>NUCLEOTIDE SEQUENCE [LARGE SCALE GENOMIC DNA]</scope>
    <source>
        <strain evidence="22">Houghton</strain>
    </source>
</reference>
<evidence type="ECO:0000256" key="13">
    <source>
        <dbReference type="ARBA" id="ARBA00048600"/>
    </source>
</evidence>
<sequence length="2454" mass="266529">MYTKRARRQGNLGLLRFILSFTLLPSLSPLLLLLPALLAPTAAWAFLDPSGVSGGALLPPQQLLQFHSPSFSTPSLTPLSVIPSATSKQQLPAVGLSCRLSRAQPDGIECRELLRPLQTRPGRTASHIPQTAEAAAVKSATAAAAATANTQHMVPPTAPGLSSPLTGPQKAQVEEVARQSGPWMRDSDPLAAYVQMHGGKRPIRRILIANNGMAATKAIASMRQWTFETFGDANLLTFVVMATPEDLEANSEFLKKADAIVPVPGGPSRENYGNVSLICETAVKQKVDAVWPGWGHASENPELPTRLAELGICFMGPNAKVMAALGDKIAANILAQTANVPSIPWSGDGLKAQLNEEGSIPEEVFKAATISTLEECRAAADRVGYPLLLKASGGGGGKGIRLCYKPEELESALSQVKAEVVGSPVFLMQLCERARHIEVQIVGDSFGNAVALSGRDCSTQRRFQKIFEEAPPTVVRPETFKEMERAAQRLTQSLGYEGVGTVEYLFNPATDSFYFLELNPRLQVEHPVTEAVTGQNLPALQLQVAMGIPLNRIPSIRSFFGRDPTGTDKIDFLKEDYMPLKMHCIAARVTAENPSDGFRPTSGRVHSLSFNPPEKVWGYFCVGTKGALHAYADSQFGHVFAGGSTRNEARKRLIWGLQQLQIKGDIRTPINFLQVLLQQPAFVNHTLNTEWLDGIIKAKQLLPSPKADDVVFASAAFRAIQALEKQKASWLSTAARGHTYLPPVGPLLSVEVPIAWDGQLYKLNFTRTSPSALGFSINKQKGEVQYRQQSDGSYLLSIYSDPPQEQQSDQQLQQMQQPQELQHGVHPRLLRFSATEEPLGLRLELGDNSLMVLDQRDPSEMRSDVNGRLVRYLVGDGEHVKKGQPFAEVEAMKMILTLTAGESGELIHRKSAGSLIQQGELLASLRLEDPSKVVRLTPFEGSLDLTAAAATPGEAEEETAENTASPPASPSALQLSPEAAAKEVAAAAEARLELLLSGFVQQQTAQQLLNSLLSGPCGDSPLALAAFTEKCLTRFLETEELFAGRGNADAAAAVAAATTDTEGQFRVYVSHYALKQKTEMLLLLLKELAGRLTASGTSGFDSSRLEGLLRRVGSLRGVAYNVLALASQRLLKQLLLPSVAERVETLRTQLQQLQNLQQQQQQQQLRDELLQLPEELGGYGLLAHLFRDSSVGLSAKEVMLRRQLLGLEVQLQQQQQQGVIPFTWKDMLHEGPAATVNAGIFAAVSGMEDLQQQVGVLLQQLGQQQKALSEETKGVLLLSLPVATAETAGAAEVADAAAAAAAAAAANSPDAAAALKRLHSLRLLLPRTNGDAQQVTLVPQQDLQLQEDPLQRGLSLSQFVFGEIEMMRGKGTVRRLPSAAAAAAVPPAVSTDLLLHAVSPKPPTPPTGAAAPLRTPALRETVYIHRIIPKADMLLQGEGLQQLLQHLLQQLEAAFRDPHVHPTSSSTVVLQLLQPEPEERQAALQKALFEAVHTLKAEQGERVLRLNVEKVELRVPLAAGRATEAASAASAAASQQQQQIIRASSRGGCWLEPEELSVPGAVAEYDGECELHSSATATLRQQTQPKKQVLGAETSTADSSAAPSPLLSELSTPESASFKEGEQMASRSSAGDSMEFAASIQSSTCSSDRLPFSWGRGGTAAAAAEAERTAPLVPLKGVSEAQLAAKRAAAQRAGSTYIYDFLGFIKTELQQQWRRSQQKLENAGDSRKLKVPHKLMETREFHMGPDGKLQLHRNWQVGDNKVGMVAFLLLLRTPEYPQGREVVVIGNDVTYQGGSFGVEEHEVYRQASAFARKHKIPRIYIACNSGARIGVYEQLKEKLHVEWTDPENPALGFKHLYITEKDMRELPPGAVVGHWIPTPAGAESDIGDRVFVLDAVVGSEGQHLGVENLRGSGKIAGETSLAYDEVFTLSLVSGRSVGIGAYVVRLAQRCIQQKTSPLVLTGYQALNKLLGREVYVSQDQLGGPEVMLPNGIAHLEVANDKAGIAEVMRWLEFVPPTADATHTPHLETDPVNRDIEFTPTSTPYDPRHMLAGHEVPATPPSSPLESDAEGAAEVPQQQHKKHQRRWVSGFCDRGSFKEVQGPWGAGVVVGRARLGGQPIGVIAVDPRTTTAVAPADPANADSARVEIPQAGQVWFPSSAYKTAQAIADFNRGENLPLIIFANWRGFSGGTRDMFNEVLKFGSMIVDALRVYKHPVFVYIPPHAELRGGSWVVIDPTINASQMELYADELARGGVLEPPGICEIKFREAERRKLMHKNDNTLKQWQADLATAATPKEAEKIKQNIKKREDQLMPVYTQVAHVYADLHDRAPRMAARGGVRRILSWPKAREFFYWRVRRRLASNNAVKKLMAADPALTWDDALHLLTTEIPQTADSVDDKEAVAFFESSEGCEKLGALLRRTEAASSRRELLQLVSRLSAAEKKDVLSEVQSLLSK</sequence>
<feature type="region of interest" description="Disordered" evidence="16">
    <location>
        <begin position="800"/>
        <end position="820"/>
    </location>
</feature>
<dbReference type="Pfam" id="PF02785">
    <property type="entry name" value="Biotin_carb_C"/>
    <property type="match status" value="1"/>
</dbReference>
<feature type="coiled-coil region" evidence="15">
    <location>
        <begin position="1136"/>
        <end position="1166"/>
    </location>
</feature>
<name>U6L2T2_EIMTE</name>
<dbReference type="InterPro" id="IPR011054">
    <property type="entry name" value="Rudment_hybrid_motif"/>
</dbReference>
<evidence type="ECO:0000259" key="19">
    <source>
        <dbReference type="PROSITE" id="PS50979"/>
    </source>
</evidence>
<evidence type="ECO:0000256" key="7">
    <source>
        <dbReference type="ARBA" id="ARBA00022840"/>
    </source>
</evidence>
<dbReference type="Gene3D" id="3.30.470.20">
    <property type="entry name" value="ATP-grasp fold, B domain"/>
    <property type="match status" value="1"/>
</dbReference>
<organism evidence="22 23">
    <name type="scientific">Eimeria tenella</name>
    <name type="common">Coccidian parasite</name>
    <dbReference type="NCBI Taxonomy" id="5802"/>
    <lineage>
        <taxon>Eukaryota</taxon>
        <taxon>Sar</taxon>
        <taxon>Alveolata</taxon>
        <taxon>Apicomplexa</taxon>
        <taxon>Conoidasida</taxon>
        <taxon>Coccidia</taxon>
        <taxon>Eucoccidiorida</taxon>
        <taxon>Eimeriorina</taxon>
        <taxon>Eimeriidae</taxon>
        <taxon>Eimeria</taxon>
    </lineage>
</organism>
<dbReference type="Pfam" id="PF01039">
    <property type="entry name" value="Carboxyl_trans"/>
    <property type="match status" value="1"/>
</dbReference>
<evidence type="ECO:0000256" key="15">
    <source>
        <dbReference type="SAM" id="Coils"/>
    </source>
</evidence>
<comment type="pathway">
    <text evidence="2">Lipid metabolism; malonyl-CoA biosynthesis; malonyl-CoA from acetyl-CoA: step 1/1.</text>
</comment>
<dbReference type="Proteomes" id="UP000030747">
    <property type="component" value="Unassembled WGS sequence"/>
</dbReference>
<dbReference type="Gene3D" id="3.90.1770.10">
    <property type="entry name" value="PreATP-grasp domain"/>
    <property type="match status" value="1"/>
</dbReference>
<dbReference type="GO" id="GO:0005524">
    <property type="term" value="F:ATP binding"/>
    <property type="evidence" value="ECO:0007669"/>
    <property type="project" value="UniProtKB-UniRule"/>
</dbReference>
<proteinExistence type="predicted"/>
<dbReference type="InterPro" id="IPR011053">
    <property type="entry name" value="Single_hybrid_motif"/>
</dbReference>
<evidence type="ECO:0000256" key="16">
    <source>
        <dbReference type="SAM" id="MobiDB-lite"/>
    </source>
</evidence>
<dbReference type="Pfam" id="PF00364">
    <property type="entry name" value="Biotin_lipoyl"/>
    <property type="match status" value="1"/>
</dbReference>
<feature type="region of interest" description="Disordered" evidence="16">
    <location>
        <begin position="2055"/>
        <end position="2084"/>
    </location>
</feature>
<dbReference type="GO" id="GO:0004075">
    <property type="term" value="F:biotin carboxylase activity"/>
    <property type="evidence" value="ECO:0007669"/>
    <property type="project" value="UniProtKB-EC"/>
</dbReference>
<dbReference type="Pfam" id="PF02786">
    <property type="entry name" value="CPSase_L_D2"/>
    <property type="match status" value="1"/>
</dbReference>
<dbReference type="PROSITE" id="PS00867">
    <property type="entry name" value="CPSASE_2"/>
    <property type="match status" value="1"/>
</dbReference>
<keyword evidence="6" id="KW-0276">Fatty acid metabolism</keyword>
<feature type="domain" description="ATP-grasp" evidence="18">
    <location>
        <begin position="351"/>
        <end position="546"/>
    </location>
</feature>
<dbReference type="InterPro" id="IPR049076">
    <property type="entry name" value="ACCA"/>
</dbReference>
<comment type="catalytic activity">
    <reaction evidence="12">
        <text>hydrogencarbonate + acetyl-CoA + ATP = malonyl-CoA + ADP + phosphate + H(+)</text>
        <dbReference type="Rhea" id="RHEA:11308"/>
        <dbReference type="ChEBI" id="CHEBI:15378"/>
        <dbReference type="ChEBI" id="CHEBI:17544"/>
        <dbReference type="ChEBI" id="CHEBI:30616"/>
        <dbReference type="ChEBI" id="CHEBI:43474"/>
        <dbReference type="ChEBI" id="CHEBI:57288"/>
        <dbReference type="ChEBI" id="CHEBI:57384"/>
        <dbReference type="ChEBI" id="CHEBI:456216"/>
        <dbReference type="EC" id="6.4.1.2"/>
    </reaction>
</comment>
<dbReference type="Gene3D" id="2.40.460.10">
    <property type="entry name" value="Biotin dependent carboxylase carboxyltransferase"/>
    <property type="match status" value="1"/>
</dbReference>
<keyword evidence="23" id="KW-1185">Reference proteome</keyword>
<evidence type="ECO:0000256" key="12">
    <source>
        <dbReference type="ARBA" id="ARBA00048065"/>
    </source>
</evidence>
<keyword evidence="15" id="KW-0175">Coiled coil</keyword>
<keyword evidence="9" id="KW-0275">Fatty acid biosynthesis</keyword>
<dbReference type="Gene3D" id="3.40.50.20">
    <property type="match status" value="1"/>
</dbReference>
<dbReference type="InterPro" id="IPR001882">
    <property type="entry name" value="Biotin_BS"/>
</dbReference>
<dbReference type="InterPro" id="IPR029045">
    <property type="entry name" value="ClpP/crotonase-like_dom_sf"/>
</dbReference>
<dbReference type="InterPro" id="IPR016185">
    <property type="entry name" value="PreATP-grasp_dom_sf"/>
</dbReference>
<dbReference type="InterPro" id="IPR013537">
    <property type="entry name" value="AcCoA_COase_cen"/>
</dbReference>
<dbReference type="PANTHER" id="PTHR45728">
    <property type="entry name" value="ACETYL-COA CARBOXYLASE, ISOFORM A"/>
    <property type="match status" value="1"/>
</dbReference>
<dbReference type="GeneID" id="25251053"/>
<dbReference type="InterPro" id="IPR011764">
    <property type="entry name" value="Biotin_carboxylation_dom"/>
</dbReference>
<dbReference type="InterPro" id="IPR011763">
    <property type="entry name" value="COA_CT_C"/>
</dbReference>
<dbReference type="PROSITE" id="PS50980">
    <property type="entry name" value="COA_CT_NTER"/>
    <property type="match status" value="1"/>
</dbReference>
<evidence type="ECO:0000256" key="1">
    <source>
        <dbReference type="ARBA" id="ARBA00001953"/>
    </source>
</evidence>
<keyword evidence="11" id="KW-0511">Multifunctional enzyme</keyword>
<dbReference type="GO" id="GO:0046872">
    <property type="term" value="F:metal ion binding"/>
    <property type="evidence" value="ECO:0007669"/>
    <property type="project" value="InterPro"/>
</dbReference>
<dbReference type="Gene3D" id="3.90.226.10">
    <property type="entry name" value="2-enoyl-CoA Hydratase, Chain A, domain 1"/>
    <property type="match status" value="2"/>
</dbReference>
<evidence type="ECO:0000259" key="17">
    <source>
        <dbReference type="PROSITE" id="PS50968"/>
    </source>
</evidence>
<dbReference type="GO" id="GO:0006633">
    <property type="term" value="P:fatty acid biosynthetic process"/>
    <property type="evidence" value="ECO:0007669"/>
    <property type="project" value="UniProtKB-KW"/>
</dbReference>
<dbReference type="InterPro" id="IPR034733">
    <property type="entry name" value="AcCoA_carboxyl_beta"/>
</dbReference>
<dbReference type="OrthoDB" id="196847at2759"/>
<dbReference type="VEuPathDB" id="ToxoDB:ETH_00009260"/>
<evidence type="ECO:0000256" key="6">
    <source>
        <dbReference type="ARBA" id="ARBA00022832"/>
    </source>
</evidence>
<evidence type="ECO:0000256" key="11">
    <source>
        <dbReference type="ARBA" id="ARBA00023268"/>
    </source>
</evidence>
<evidence type="ECO:0000256" key="5">
    <source>
        <dbReference type="ARBA" id="ARBA00022741"/>
    </source>
</evidence>
<keyword evidence="5 14" id="KW-0547">Nucleotide-binding</keyword>
<evidence type="ECO:0000256" key="10">
    <source>
        <dbReference type="ARBA" id="ARBA00023267"/>
    </source>
</evidence>
<dbReference type="InterPro" id="IPR013815">
    <property type="entry name" value="ATP_grasp_subdomain_1"/>
</dbReference>
<dbReference type="UniPathway" id="UPA00655">
    <property type="reaction ID" value="UER00711"/>
</dbReference>
<dbReference type="RefSeq" id="XP_013233659.1">
    <property type="nucleotide sequence ID" value="XM_013378205.1"/>
</dbReference>
<evidence type="ECO:0000259" key="18">
    <source>
        <dbReference type="PROSITE" id="PS50975"/>
    </source>
</evidence>
<feature type="compositionally biased region" description="Low complexity" evidence="16">
    <location>
        <begin position="1592"/>
        <end position="1616"/>
    </location>
</feature>